<proteinExistence type="predicted"/>
<evidence type="ECO:0000313" key="2">
    <source>
        <dbReference type="EMBL" id="TKR72787.1"/>
    </source>
</evidence>
<reference evidence="2 3" key="2">
    <citation type="journal article" date="2015" name="Genome Biol.">
        <title>Comparative genomics of Steinernema reveals deeply conserved gene regulatory networks.</title>
        <authorList>
            <person name="Dillman A.R."/>
            <person name="Macchietto M."/>
            <person name="Porter C.F."/>
            <person name="Rogers A."/>
            <person name="Williams B."/>
            <person name="Antoshechkin I."/>
            <person name="Lee M.M."/>
            <person name="Goodwin Z."/>
            <person name="Lu X."/>
            <person name="Lewis E.E."/>
            <person name="Goodrich-Blair H."/>
            <person name="Stock S.P."/>
            <person name="Adams B.J."/>
            <person name="Sternberg P.W."/>
            <person name="Mortazavi A."/>
        </authorList>
    </citation>
    <scope>NUCLEOTIDE SEQUENCE [LARGE SCALE GENOMIC DNA]</scope>
    <source>
        <strain evidence="2 3">ALL</strain>
    </source>
</reference>
<reference evidence="2" key="3">
    <citation type="journal article" date="2019" name="G3 (Bethesda)">
        <title>Hybrid Assembly of the Genome of the Entomopathogenic Nematode Steinernema carpocapsae Identifies the X-Chromosome.</title>
        <authorList>
            <person name="Serra L."/>
            <person name="Macchietto M."/>
            <person name="Macias-Munoz A."/>
            <person name="McGill C.J."/>
            <person name="Rodriguez I.M."/>
            <person name="Rodriguez B."/>
            <person name="Murad R."/>
            <person name="Mortazavi A."/>
        </authorList>
    </citation>
    <scope>NUCLEOTIDE SEQUENCE</scope>
    <source>
        <strain evidence="2">ALL</strain>
    </source>
</reference>
<sequence length="96" mass="11499">MRVNVNTLTQISVVLLHYLEEFDDFVHVALLDRREFVQEVDDALRLMVEVLHRFFVKERTFFDLLRVLRRLHVVFDHVHVVADPETESVKMLLVIQ</sequence>
<comment type="caution">
    <text evidence="2">The sequence shown here is derived from an EMBL/GenBank/DDBJ whole genome shotgun (WGS) entry which is preliminary data.</text>
</comment>
<organism evidence="2 3">
    <name type="scientific">Steinernema carpocapsae</name>
    <name type="common">Entomopathogenic nematode</name>
    <dbReference type="NCBI Taxonomy" id="34508"/>
    <lineage>
        <taxon>Eukaryota</taxon>
        <taxon>Metazoa</taxon>
        <taxon>Ecdysozoa</taxon>
        <taxon>Nematoda</taxon>
        <taxon>Chromadorea</taxon>
        <taxon>Rhabditida</taxon>
        <taxon>Tylenchina</taxon>
        <taxon>Panagrolaimomorpha</taxon>
        <taxon>Strongyloidoidea</taxon>
        <taxon>Steinernematidae</taxon>
        <taxon>Steinernema</taxon>
    </lineage>
</organism>
<name>A0A4U5MSS4_STECR</name>
<dbReference type="EMBL" id="AZBU02000006">
    <property type="protein sequence ID" value="TKR72783.1"/>
    <property type="molecule type" value="Genomic_DNA"/>
</dbReference>
<dbReference type="EMBL" id="AZBU02000006">
    <property type="protein sequence ID" value="TKR72787.1"/>
    <property type="molecule type" value="Genomic_DNA"/>
</dbReference>
<dbReference type="AlphaFoldDB" id="A0A4U5MSS4"/>
<accession>A0A4U5MSS4</accession>
<keyword evidence="3" id="KW-1185">Reference proteome</keyword>
<protein>
    <submittedName>
        <fullName evidence="2">Uncharacterized protein</fullName>
    </submittedName>
</protein>
<evidence type="ECO:0000313" key="3">
    <source>
        <dbReference type="Proteomes" id="UP000298663"/>
    </source>
</evidence>
<gene>
    <name evidence="1" type="ORF">L596_020185</name>
    <name evidence="2" type="ORF">L596_020189</name>
</gene>
<evidence type="ECO:0000313" key="1">
    <source>
        <dbReference type="EMBL" id="TKR72783.1"/>
    </source>
</evidence>
<reference evidence="2" key="1">
    <citation type="submission" date="2013-11" db="EMBL/GenBank/DDBJ databases">
        <authorList>
            <person name="Sternberg P."/>
            <person name="Dillman A."/>
            <person name="Macchietto M."/>
        </authorList>
    </citation>
    <scope>NUCLEOTIDE SEQUENCE</scope>
    <source>
        <strain evidence="2">ALL</strain>
    </source>
</reference>
<dbReference type="Proteomes" id="UP000298663">
    <property type="component" value="Unassembled WGS sequence"/>
</dbReference>